<sequence>MTLNTIKKYKIGWDGNRNTIPIYDEKGVLRNIRRYNQKKPEKMI</sequence>
<protein>
    <submittedName>
        <fullName evidence="1">Uncharacterized protein</fullName>
    </submittedName>
</protein>
<accession>X1NW73</accession>
<organism evidence="1">
    <name type="scientific">marine sediment metagenome</name>
    <dbReference type="NCBI Taxonomy" id="412755"/>
    <lineage>
        <taxon>unclassified sequences</taxon>
        <taxon>metagenomes</taxon>
        <taxon>ecological metagenomes</taxon>
    </lineage>
</organism>
<feature type="non-terminal residue" evidence="1">
    <location>
        <position position="44"/>
    </location>
</feature>
<comment type="caution">
    <text evidence="1">The sequence shown here is derived from an EMBL/GenBank/DDBJ whole genome shotgun (WGS) entry which is preliminary data.</text>
</comment>
<reference evidence="1" key="1">
    <citation type="journal article" date="2014" name="Front. Microbiol.">
        <title>High frequency of phylogenetically diverse reductive dehalogenase-homologous genes in deep subseafloor sedimentary metagenomes.</title>
        <authorList>
            <person name="Kawai M."/>
            <person name="Futagami T."/>
            <person name="Toyoda A."/>
            <person name="Takaki Y."/>
            <person name="Nishi S."/>
            <person name="Hori S."/>
            <person name="Arai W."/>
            <person name="Tsubouchi T."/>
            <person name="Morono Y."/>
            <person name="Uchiyama I."/>
            <person name="Ito T."/>
            <person name="Fujiyama A."/>
            <person name="Inagaki F."/>
            <person name="Takami H."/>
        </authorList>
    </citation>
    <scope>NUCLEOTIDE SEQUENCE</scope>
    <source>
        <strain evidence="1">Expedition CK06-06</strain>
    </source>
</reference>
<name>X1NW73_9ZZZZ</name>
<gene>
    <name evidence="1" type="ORF">S06H3_57500</name>
</gene>
<dbReference type="AlphaFoldDB" id="X1NW73"/>
<proteinExistence type="predicted"/>
<dbReference type="EMBL" id="BARV01037120">
    <property type="protein sequence ID" value="GAI47863.1"/>
    <property type="molecule type" value="Genomic_DNA"/>
</dbReference>
<evidence type="ECO:0000313" key="1">
    <source>
        <dbReference type="EMBL" id="GAI47863.1"/>
    </source>
</evidence>